<dbReference type="GO" id="GO:0019825">
    <property type="term" value="F:oxygen binding"/>
    <property type="evidence" value="ECO:0007669"/>
    <property type="project" value="InterPro"/>
</dbReference>
<comment type="subcellular location">
    <subcellularLocation>
        <location evidence="3">Cytoplasm</location>
    </subcellularLocation>
    <subcellularLocation>
        <location evidence="2">Nucleus</location>
    </subcellularLocation>
</comment>
<dbReference type="PROSITE" id="PS00208">
    <property type="entry name" value="PLANT_GLOBIN"/>
    <property type="match status" value="1"/>
</dbReference>
<dbReference type="OrthoDB" id="436496at2759"/>
<dbReference type="SUPFAM" id="SSF46458">
    <property type="entry name" value="Globin-like"/>
    <property type="match status" value="1"/>
</dbReference>
<dbReference type="AlphaFoldDB" id="A0A5P1EGJ3"/>
<evidence type="ECO:0000256" key="13">
    <source>
        <dbReference type="RuleBase" id="RU000625"/>
    </source>
</evidence>
<evidence type="ECO:0000256" key="12">
    <source>
        <dbReference type="ARBA" id="ARBA00048118"/>
    </source>
</evidence>
<evidence type="ECO:0000256" key="10">
    <source>
        <dbReference type="ARBA" id="ARBA00023004"/>
    </source>
</evidence>
<evidence type="ECO:0000256" key="6">
    <source>
        <dbReference type="ARBA" id="ARBA00022490"/>
    </source>
</evidence>
<sequence>MGQRGDDKIAFSEEQEALVVESWKVMKKDAASLGLKLFLRVFEIAPSTAKLFPFLRDSNVPLEKNPKLKQHAMYVFIMTCDSAAQLRKEGEVTVKDTTLKKLGASHSKYGVLNEHFEVLRFALLDTIKDAVPDMWGPEMKSAWTEAYNQLVAAIKQEMRRSS</sequence>
<keyword evidence="7 13" id="KW-0349">Heme</keyword>
<dbReference type="PANTHER" id="PTHR22924">
    <property type="entry name" value="LEGHEMOGLOBIN-RELATED"/>
    <property type="match status" value="1"/>
</dbReference>
<dbReference type="InterPro" id="IPR012292">
    <property type="entry name" value="Globin/Proto"/>
</dbReference>
<dbReference type="GO" id="GO:0016491">
    <property type="term" value="F:oxidoreductase activity"/>
    <property type="evidence" value="ECO:0007669"/>
    <property type="project" value="UniProtKB-KW"/>
</dbReference>
<evidence type="ECO:0000313" key="15">
    <source>
        <dbReference type="EMBL" id="ONK64883.1"/>
    </source>
</evidence>
<dbReference type="EMBL" id="CM007387">
    <property type="protein sequence ID" value="ONK64883.1"/>
    <property type="molecule type" value="Genomic_DNA"/>
</dbReference>
<dbReference type="OMA" id="HVMYSAK"/>
<evidence type="ECO:0000256" key="3">
    <source>
        <dbReference type="ARBA" id="ARBA00004496"/>
    </source>
</evidence>
<dbReference type="GO" id="GO:0046872">
    <property type="term" value="F:metal ion binding"/>
    <property type="evidence" value="ECO:0007669"/>
    <property type="project" value="UniProtKB-KW"/>
</dbReference>
<dbReference type="Proteomes" id="UP000243459">
    <property type="component" value="Chromosome 7"/>
</dbReference>
<dbReference type="PRINTS" id="PR00188">
    <property type="entry name" value="PLANTGLOBIN"/>
</dbReference>
<evidence type="ECO:0000256" key="7">
    <source>
        <dbReference type="ARBA" id="ARBA00022617"/>
    </source>
</evidence>
<dbReference type="InterPro" id="IPR001032">
    <property type="entry name" value="Leghaemoglobin-like"/>
</dbReference>
<evidence type="ECO:0000256" key="5">
    <source>
        <dbReference type="ARBA" id="ARBA00011738"/>
    </source>
</evidence>
<gene>
    <name evidence="15" type="ORF">A4U43_C07F31000</name>
</gene>
<evidence type="ECO:0000259" key="14">
    <source>
        <dbReference type="PROSITE" id="PS01033"/>
    </source>
</evidence>
<comment type="similarity">
    <text evidence="4 13">Belongs to the plant globin family.</text>
</comment>
<dbReference type="InterPro" id="IPR009050">
    <property type="entry name" value="Globin-like_sf"/>
</dbReference>
<keyword evidence="6" id="KW-0963">Cytoplasm</keyword>
<dbReference type="CDD" id="cd14784">
    <property type="entry name" value="class1_nsHb-like"/>
    <property type="match status" value="1"/>
</dbReference>
<keyword evidence="16" id="KW-1185">Reference proteome</keyword>
<organism evidence="15 16">
    <name type="scientific">Asparagus officinalis</name>
    <name type="common">Garden asparagus</name>
    <dbReference type="NCBI Taxonomy" id="4686"/>
    <lineage>
        <taxon>Eukaryota</taxon>
        <taxon>Viridiplantae</taxon>
        <taxon>Streptophyta</taxon>
        <taxon>Embryophyta</taxon>
        <taxon>Tracheophyta</taxon>
        <taxon>Spermatophyta</taxon>
        <taxon>Magnoliopsida</taxon>
        <taxon>Liliopsida</taxon>
        <taxon>Asparagales</taxon>
        <taxon>Asparagaceae</taxon>
        <taxon>Asparagoideae</taxon>
        <taxon>Asparagus</taxon>
    </lineage>
</organism>
<dbReference type="GO" id="GO:0005737">
    <property type="term" value="C:cytoplasm"/>
    <property type="evidence" value="ECO:0007669"/>
    <property type="project" value="UniProtKB-SubCell"/>
</dbReference>
<keyword evidence="8 13" id="KW-0479">Metal-binding</keyword>
<name>A0A5P1EGJ3_ASPOF</name>
<protein>
    <recommendedName>
        <fullName evidence="14">Globin domain-containing protein</fullName>
    </recommendedName>
</protein>
<evidence type="ECO:0000256" key="4">
    <source>
        <dbReference type="ARBA" id="ARBA00007609"/>
    </source>
</evidence>
<feature type="domain" description="Globin" evidence="14">
    <location>
        <begin position="10"/>
        <end position="159"/>
    </location>
</feature>
<evidence type="ECO:0000256" key="2">
    <source>
        <dbReference type="ARBA" id="ARBA00004123"/>
    </source>
</evidence>
<dbReference type="InterPro" id="IPR019824">
    <property type="entry name" value="Leghaemoglobin_Fe_BS"/>
</dbReference>
<evidence type="ECO:0000256" key="8">
    <source>
        <dbReference type="ARBA" id="ARBA00022723"/>
    </source>
</evidence>
<dbReference type="PANTHER" id="PTHR22924:SF98">
    <property type="entry name" value="NON-SYMBIOTIC HEMOGLOBIN 3"/>
    <property type="match status" value="1"/>
</dbReference>
<dbReference type="InterPro" id="IPR000971">
    <property type="entry name" value="Globin"/>
</dbReference>
<evidence type="ECO:0000256" key="1">
    <source>
        <dbReference type="ARBA" id="ARBA00001970"/>
    </source>
</evidence>
<accession>A0A5P1EGJ3</accession>
<dbReference type="PROSITE" id="PS01033">
    <property type="entry name" value="GLOBIN"/>
    <property type="match status" value="1"/>
</dbReference>
<keyword evidence="10 13" id="KW-0408">Iron</keyword>
<proteinExistence type="inferred from homology"/>
<comment type="cofactor">
    <cofactor evidence="1">
        <name>heme b</name>
        <dbReference type="ChEBI" id="CHEBI:60344"/>
    </cofactor>
</comment>
<evidence type="ECO:0000256" key="11">
    <source>
        <dbReference type="ARBA" id="ARBA00023242"/>
    </source>
</evidence>
<dbReference type="GO" id="GO:0020037">
    <property type="term" value="F:heme binding"/>
    <property type="evidence" value="ECO:0007669"/>
    <property type="project" value="InterPro"/>
</dbReference>
<dbReference type="Gramene" id="ONK64883">
    <property type="protein sequence ID" value="ONK64883"/>
    <property type="gene ID" value="A4U43_C07F31000"/>
</dbReference>
<evidence type="ECO:0000313" key="16">
    <source>
        <dbReference type="Proteomes" id="UP000243459"/>
    </source>
</evidence>
<dbReference type="Gene3D" id="1.10.490.10">
    <property type="entry name" value="Globins"/>
    <property type="match status" value="1"/>
</dbReference>
<reference evidence="16" key="1">
    <citation type="journal article" date="2017" name="Nat. Commun.">
        <title>The asparagus genome sheds light on the origin and evolution of a young Y chromosome.</title>
        <authorList>
            <person name="Harkess A."/>
            <person name="Zhou J."/>
            <person name="Xu C."/>
            <person name="Bowers J.E."/>
            <person name="Van der Hulst R."/>
            <person name="Ayyampalayam S."/>
            <person name="Mercati F."/>
            <person name="Riccardi P."/>
            <person name="McKain M.R."/>
            <person name="Kakrana A."/>
            <person name="Tang H."/>
            <person name="Ray J."/>
            <person name="Groenendijk J."/>
            <person name="Arikit S."/>
            <person name="Mathioni S.M."/>
            <person name="Nakano M."/>
            <person name="Shan H."/>
            <person name="Telgmann-Rauber A."/>
            <person name="Kanno A."/>
            <person name="Yue Z."/>
            <person name="Chen H."/>
            <person name="Li W."/>
            <person name="Chen Y."/>
            <person name="Xu X."/>
            <person name="Zhang Y."/>
            <person name="Luo S."/>
            <person name="Chen H."/>
            <person name="Gao J."/>
            <person name="Mao Z."/>
            <person name="Pires J.C."/>
            <person name="Luo M."/>
            <person name="Kudrna D."/>
            <person name="Wing R.A."/>
            <person name="Meyers B.C."/>
            <person name="Yi K."/>
            <person name="Kong H."/>
            <person name="Lavrijsen P."/>
            <person name="Sunseri F."/>
            <person name="Falavigna A."/>
            <person name="Ye Y."/>
            <person name="Leebens-Mack J.H."/>
            <person name="Chen G."/>
        </authorList>
    </citation>
    <scope>NUCLEOTIDE SEQUENCE [LARGE SCALE GENOMIC DNA]</scope>
    <source>
        <strain evidence="16">cv. DH0086</strain>
    </source>
</reference>
<keyword evidence="9" id="KW-0560">Oxidoreductase</keyword>
<dbReference type="Pfam" id="PF00042">
    <property type="entry name" value="Globin"/>
    <property type="match status" value="1"/>
</dbReference>
<comment type="catalytic activity">
    <reaction evidence="12">
        <text>Fe(III)-heme b-[protein] + nitric oxide + H2O = Fe(II)-heme b-[protein] + nitrite + 2 H(+)</text>
        <dbReference type="Rhea" id="RHEA:77711"/>
        <dbReference type="Rhea" id="RHEA-COMP:18975"/>
        <dbReference type="Rhea" id="RHEA-COMP:18976"/>
        <dbReference type="ChEBI" id="CHEBI:15377"/>
        <dbReference type="ChEBI" id="CHEBI:15378"/>
        <dbReference type="ChEBI" id="CHEBI:16301"/>
        <dbReference type="ChEBI" id="CHEBI:16480"/>
        <dbReference type="ChEBI" id="CHEBI:55376"/>
        <dbReference type="ChEBI" id="CHEBI:60344"/>
    </reaction>
    <physiologicalReaction direction="right-to-left" evidence="12">
        <dbReference type="Rhea" id="RHEA:77713"/>
    </physiologicalReaction>
</comment>
<evidence type="ECO:0000256" key="9">
    <source>
        <dbReference type="ARBA" id="ARBA00023002"/>
    </source>
</evidence>
<comment type="subunit">
    <text evidence="5">Homodimer.</text>
</comment>
<dbReference type="GO" id="GO:0005634">
    <property type="term" value="C:nucleus"/>
    <property type="evidence" value="ECO:0007669"/>
    <property type="project" value="UniProtKB-SubCell"/>
</dbReference>
<keyword evidence="11" id="KW-0539">Nucleus</keyword>